<name>A0ACC0G383_9ERIC</name>
<protein>
    <submittedName>
        <fullName evidence="1">Uncharacterized protein</fullName>
    </submittedName>
</protein>
<evidence type="ECO:0000313" key="1">
    <source>
        <dbReference type="EMBL" id="KAI7995561.1"/>
    </source>
</evidence>
<gene>
    <name evidence="1" type="ORF">LOK49_LG11G02109</name>
</gene>
<evidence type="ECO:0000313" key="2">
    <source>
        <dbReference type="Proteomes" id="UP001060215"/>
    </source>
</evidence>
<accession>A0ACC0G383</accession>
<dbReference type="EMBL" id="CM045769">
    <property type="protein sequence ID" value="KAI7995561.1"/>
    <property type="molecule type" value="Genomic_DNA"/>
</dbReference>
<dbReference type="Proteomes" id="UP001060215">
    <property type="component" value="Chromosome 12"/>
</dbReference>
<reference evidence="1 2" key="1">
    <citation type="journal article" date="2022" name="Plant J.">
        <title>Chromosome-level genome of Camellia lanceoleosa provides a valuable resource for understanding genome evolution and self-incompatibility.</title>
        <authorList>
            <person name="Gong W."/>
            <person name="Xiao S."/>
            <person name="Wang L."/>
            <person name="Liao Z."/>
            <person name="Chang Y."/>
            <person name="Mo W."/>
            <person name="Hu G."/>
            <person name="Li W."/>
            <person name="Zhao G."/>
            <person name="Zhu H."/>
            <person name="Hu X."/>
            <person name="Ji K."/>
            <person name="Xiang X."/>
            <person name="Song Q."/>
            <person name="Yuan D."/>
            <person name="Jin S."/>
            <person name="Zhang L."/>
        </authorList>
    </citation>
    <scope>NUCLEOTIDE SEQUENCE [LARGE SCALE GENOMIC DNA]</scope>
    <source>
        <strain evidence="1">SQ_2022a</strain>
    </source>
</reference>
<organism evidence="1 2">
    <name type="scientific">Camellia lanceoleosa</name>
    <dbReference type="NCBI Taxonomy" id="1840588"/>
    <lineage>
        <taxon>Eukaryota</taxon>
        <taxon>Viridiplantae</taxon>
        <taxon>Streptophyta</taxon>
        <taxon>Embryophyta</taxon>
        <taxon>Tracheophyta</taxon>
        <taxon>Spermatophyta</taxon>
        <taxon>Magnoliopsida</taxon>
        <taxon>eudicotyledons</taxon>
        <taxon>Gunneridae</taxon>
        <taxon>Pentapetalae</taxon>
        <taxon>asterids</taxon>
        <taxon>Ericales</taxon>
        <taxon>Theaceae</taxon>
        <taxon>Camellia</taxon>
    </lineage>
</organism>
<comment type="caution">
    <text evidence="1">The sequence shown here is derived from an EMBL/GenBank/DDBJ whole genome shotgun (WGS) entry which is preliminary data.</text>
</comment>
<sequence>MGNFFTFTSASRFPVYEADFGFGKPIWLAMGAQAVGNVVILLSTRSDGMQAFINMKRSELAKLEADTVFQAFVSPTFDAKVLLHSSL</sequence>
<keyword evidence="2" id="KW-1185">Reference proteome</keyword>
<proteinExistence type="predicted"/>